<evidence type="ECO:0000313" key="3">
    <source>
        <dbReference type="Proteomes" id="UP000835052"/>
    </source>
</evidence>
<evidence type="ECO:0000256" key="1">
    <source>
        <dbReference type="SAM" id="MobiDB-lite"/>
    </source>
</evidence>
<organism evidence="2 3">
    <name type="scientific">Caenorhabditis auriculariae</name>
    <dbReference type="NCBI Taxonomy" id="2777116"/>
    <lineage>
        <taxon>Eukaryota</taxon>
        <taxon>Metazoa</taxon>
        <taxon>Ecdysozoa</taxon>
        <taxon>Nematoda</taxon>
        <taxon>Chromadorea</taxon>
        <taxon>Rhabditida</taxon>
        <taxon>Rhabditina</taxon>
        <taxon>Rhabditomorpha</taxon>
        <taxon>Rhabditoidea</taxon>
        <taxon>Rhabditidae</taxon>
        <taxon>Peloderinae</taxon>
        <taxon>Caenorhabditis</taxon>
    </lineage>
</organism>
<feature type="region of interest" description="Disordered" evidence="1">
    <location>
        <begin position="16"/>
        <end position="46"/>
    </location>
</feature>
<reference evidence="2" key="1">
    <citation type="submission" date="2020-10" db="EMBL/GenBank/DDBJ databases">
        <authorList>
            <person name="Kikuchi T."/>
        </authorList>
    </citation>
    <scope>NUCLEOTIDE SEQUENCE</scope>
    <source>
        <strain evidence="2">NKZ352</strain>
    </source>
</reference>
<feature type="compositionally biased region" description="Basic and acidic residues" evidence="1">
    <location>
        <begin position="33"/>
        <end position="44"/>
    </location>
</feature>
<keyword evidence="3" id="KW-1185">Reference proteome</keyword>
<dbReference type="AlphaFoldDB" id="A0A8S1HUK1"/>
<proteinExistence type="predicted"/>
<dbReference type="EMBL" id="CAJGYM010000118">
    <property type="protein sequence ID" value="CAD6198221.1"/>
    <property type="molecule type" value="Genomic_DNA"/>
</dbReference>
<evidence type="ECO:0000313" key="2">
    <source>
        <dbReference type="EMBL" id="CAD6198221.1"/>
    </source>
</evidence>
<name>A0A8S1HUK1_9PELO</name>
<comment type="caution">
    <text evidence="2">The sequence shown here is derived from an EMBL/GenBank/DDBJ whole genome shotgun (WGS) entry which is preliminary data.</text>
</comment>
<sequence length="200" mass="22925">MPRSRDFIDAHWFYSSDEDSERSTESADGNFEPPHEPESTEDYRGPSNSISCFQMSTSCSSFIRSIVSLKMVQNHFYQFEETPQKFLEKIARSPTFETLNLRYLYTSEIPMQKAVNVWFVIDSGAPYTYLSVKSLEVIVGEGFTHSLHNITIQDEAKAVPCHTSRHHFAEANLLGMDSLRKLGLGIVPDWEKDTFQLIKI</sequence>
<gene>
    <name evidence="2" type="ORF">CAUJ_LOCUS14127</name>
</gene>
<dbReference type="Proteomes" id="UP000835052">
    <property type="component" value="Unassembled WGS sequence"/>
</dbReference>
<accession>A0A8S1HUK1</accession>
<dbReference type="OrthoDB" id="5414761at2759"/>
<protein>
    <submittedName>
        <fullName evidence="2">Uncharacterized protein</fullName>
    </submittedName>
</protein>